<evidence type="ECO:0000313" key="2">
    <source>
        <dbReference type="EMBL" id="SMF82532.1"/>
    </source>
</evidence>
<feature type="transmembrane region" description="Helical" evidence="1">
    <location>
        <begin position="41"/>
        <end position="61"/>
    </location>
</feature>
<dbReference type="STRING" id="1313296.SAMN05661091_2195"/>
<reference evidence="2 3" key="1">
    <citation type="submission" date="2017-04" db="EMBL/GenBank/DDBJ databases">
        <authorList>
            <person name="Afonso C.L."/>
            <person name="Miller P.J."/>
            <person name="Scott M.A."/>
            <person name="Spackman E."/>
            <person name="Goraichik I."/>
            <person name="Dimitrov K.M."/>
            <person name="Suarez D.L."/>
            <person name="Swayne D.E."/>
        </authorList>
    </citation>
    <scope>NUCLEOTIDE SEQUENCE [LARGE SCALE GENOMIC DNA]</scope>
    <source>
        <strain evidence="2 3">N3/975</strain>
    </source>
</reference>
<dbReference type="Proteomes" id="UP000192940">
    <property type="component" value="Chromosome I"/>
</dbReference>
<accession>A0A1X7HBR0</accession>
<evidence type="ECO:0000313" key="3">
    <source>
        <dbReference type="Proteomes" id="UP000192940"/>
    </source>
</evidence>
<keyword evidence="3" id="KW-1185">Reference proteome</keyword>
<feature type="transmembrane region" description="Helical" evidence="1">
    <location>
        <begin position="82"/>
        <end position="103"/>
    </location>
</feature>
<sequence length="107" mass="12321">MTKLWSASLEMVRMMIMMFIVVALLGEVEQRISSTLIQWQDFYGLFLLAGNLLLFFVVYRNKLQFHGWYRSSETQRKLSGKVTRGCITVAIVLILTPVVLSGIRTVF</sequence>
<keyword evidence="1" id="KW-0472">Membrane</keyword>
<keyword evidence="1" id="KW-1133">Transmembrane helix</keyword>
<gene>
    <name evidence="2" type="ORF">SAMN05661091_2195</name>
</gene>
<keyword evidence="1" id="KW-0812">Transmembrane</keyword>
<dbReference type="EMBL" id="LT840184">
    <property type="protein sequence ID" value="SMF82532.1"/>
    <property type="molecule type" value="Genomic_DNA"/>
</dbReference>
<evidence type="ECO:0000256" key="1">
    <source>
        <dbReference type="SAM" id="Phobius"/>
    </source>
</evidence>
<proteinExistence type="predicted"/>
<name>A0A1X7HBR0_9BACL</name>
<dbReference type="AlphaFoldDB" id="A0A1X7HBR0"/>
<organism evidence="2 3">
    <name type="scientific">Paenibacillus uliginis N3/975</name>
    <dbReference type="NCBI Taxonomy" id="1313296"/>
    <lineage>
        <taxon>Bacteria</taxon>
        <taxon>Bacillati</taxon>
        <taxon>Bacillota</taxon>
        <taxon>Bacilli</taxon>
        <taxon>Bacillales</taxon>
        <taxon>Paenibacillaceae</taxon>
        <taxon>Paenibacillus</taxon>
    </lineage>
</organism>
<protein>
    <submittedName>
        <fullName evidence="2">Uncharacterized protein</fullName>
    </submittedName>
</protein>